<comment type="caution">
    <text evidence="1">The sequence shown here is derived from an EMBL/GenBank/DDBJ whole genome shotgun (WGS) entry which is preliminary data.</text>
</comment>
<protein>
    <submittedName>
        <fullName evidence="1">Uncharacterized protein</fullName>
    </submittedName>
</protein>
<sequence length="691" mass="74725">MKNAHSLDHSLSAFVLRWGIAATHARFFADVAGGDFLPPAADLTSTGLYAQARSGESGDANLDDFGYTSKGQPRYALAGALWDERADTAYNLSWHREGGHNGPEAPEWLRLSNEAADNRVADPSTVTWFNGSTWQTSGRRMEAERAPLAQSRTGVALSPVDTHEPWKDKFLSAAVPFASDQQTVEFIQSLIDQAHPEEQPEGDPLAVAKSSMNAFLAPNVIASDANLESHFRTLATYVTAKDPSAAAVQAGIANIRRVYAHLTSAAPLGTAGDASVLNYDAVARLLQPSEGPALVRVWDVKRLQPFVSSSDEGVLNMVRQVIIAWAQAAITEAEQEVPFDERRFTFTRFGLTARTPDGYGTTGLVALAPSRVVVFGWHAGTPSGVESADFQRFFGLNARSTKAPQWVPVGFLEWLTERRAAQLQWFDRGQWSAAVPLVEAAIRPFGAAGAGGFNLSHVAPALLSLRVGQSQAPAVTAEDNNEVRAMKEALFAYLAGDAVLSVGHRTYPAFNDEATRVRGEARAKVTSTVRQRIQSAAALAAVDHVLSGDDEARFQPITVDMSEEFVADDVEVAAETTTDRLVAEALDRSAVSHIPDSAWDVESQLAERVQELGLANQLRKTEVERLCRQALGPVMGLKTGTPASVISPHLQRVASEFGVETPEERINAAIEMLQAAAEHVSHSVLPRPQRW</sequence>
<dbReference type="EMBL" id="JACHBL010000001">
    <property type="protein sequence ID" value="MBB5598533.1"/>
    <property type="molecule type" value="Genomic_DNA"/>
</dbReference>
<organism evidence="1 2">
    <name type="scientific">Neomicrococcus lactis</name>
    <dbReference type="NCBI Taxonomy" id="732241"/>
    <lineage>
        <taxon>Bacteria</taxon>
        <taxon>Bacillati</taxon>
        <taxon>Actinomycetota</taxon>
        <taxon>Actinomycetes</taxon>
        <taxon>Micrococcales</taxon>
        <taxon>Micrococcaceae</taxon>
        <taxon>Neomicrococcus</taxon>
    </lineage>
</organism>
<reference evidence="1 2" key="1">
    <citation type="submission" date="2020-08" db="EMBL/GenBank/DDBJ databases">
        <title>Sequencing the genomes of 1000 actinobacteria strains.</title>
        <authorList>
            <person name="Klenk H.-P."/>
        </authorList>
    </citation>
    <scope>NUCLEOTIDE SEQUENCE [LARGE SCALE GENOMIC DNA]</scope>
    <source>
        <strain evidence="1 2">DSM 23694</strain>
    </source>
</reference>
<keyword evidence="2" id="KW-1185">Reference proteome</keyword>
<gene>
    <name evidence="1" type="ORF">BKA12_001613</name>
</gene>
<accession>A0A7W9DBB7</accession>
<dbReference type="Proteomes" id="UP000523863">
    <property type="component" value="Unassembled WGS sequence"/>
</dbReference>
<evidence type="ECO:0000313" key="1">
    <source>
        <dbReference type="EMBL" id="MBB5598533.1"/>
    </source>
</evidence>
<evidence type="ECO:0000313" key="2">
    <source>
        <dbReference type="Proteomes" id="UP000523863"/>
    </source>
</evidence>
<name>A0A7W9DBB7_9MICC</name>
<dbReference type="RefSeq" id="WP_183642356.1">
    <property type="nucleotide sequence ID" value="NZ_JACHBL010000001.1"/>
</dbReference>
<dbReference type="AlphaFoldDB" id="A0A7W9DBB7"/>
<proteinExistence type="predicted"/>